<sequence length="166" mass="18634">MRSITFHPLSPADVPRLTRWLQEEHVRAFWDDGERDETAVYAHYFRPGRDVPGFLFHVDGQPTGFLQVQQVKPGHPFMAWAAPQGDTWGLDLLIGAPEEVGQGLAAQVIGAFVTWWAAQHPGLRRLLIDPDKSHTRAVRAYQKAGFQTCGALADAEGRRLILHFDL</sequence>
<dbReference type="PROSITE" id="PS51186">
    <property type="entry name" value="GNAT"/>
    <property type="match status" value="1"/>
</dbReference>
<dbReference type="Pfam" id="PF13523">
    <property type="entry name" value="Acetyltransf_8"/>
    <property type="match status" value="1"/>
</dbReference>
<keyword evidence="2" id="KW-0046">Antibiotic resistance</keyword>
<proteinExistence type="predicted"/>
<dbReference type="SMART" id="SM01006">
    <property type="entry name" value="AlcB"/>
    <property type="match status" value="1"/>
</dbReference>
<dbReference type="GO" id="GO:0019290">
    <property type="term" value="P:siderophore biosynthetic process"/>
    <property type="evidence" value="ECO:0007669"/>
    <property type="project" value="InterPro"/>
</dbReference>
<dbReference type="EMBL" id="NHMK01000011">
    <property type="protein sequence ID" value="OWL96436.1"/>
    <property type="molecule type" value="Genomic_DNA"/>
</dbReference>
<feature type="domain" description="N-acetyltransferase" evidence="3">
    <location>
        <begin position="4"/>
        <end position="166"/>
    </location>
</feature>
<comment type="caution">
    <text evidence="4">The sequence shown here is derived from an EMBL/GenBank/DDBJ whole genome shotgun (WGS) entry which is preliminary data.</text>
</comment>
<dbReference type="GO" id="GO:0016410">
    <property type="term" value="F:N-acyltransferase activity"/>
    <property type="evidence" value="ECO:0007669"/>
    <property type="project" value="TreeGrafter"/>
</dbReference>
<dbReference type="SUPFAM" id="SSF55729">
    <property type="entry name" value="Acyl-CoA N-acyltransferases (Nat)"/>
    <property type="match status" value="1"/>
</dbReference>
<dbReference type="InterPro" id="IPR000182">
    <property type="entry name" value="GNAT_dom"/>
</dbReference>
<dbReference type="InterPro" id="IPR016181">
    <property type="entry name" value="Acyl_CoA_acyltransferase"/>
</dbReference>
<organism evidence="4 5">
    <name type="scientific">Deinococcus indicus</name>
    <dbReference type="NCBI Taxonomy" id="223556"/>
    <lineage>
        <taxon>Bacteria</taxon>
        <taxon>Thermotogati</taxon>
        <taxon>Deinococcota</taxon>
        <taxon>Deinococci</taxon>
        <taxon>Deinococcales</taxon>
        <taxon>Deinococcaceae</taxon>
        <taxon>Deinococcus</taxon>
    </lineage>
</organism>
<gene>
    <name evidence="4" type="ORF">CBQ26_08595</name>
</gene>
<reference evidence="4 5" key="1">
    <citation type="submission" date="2017-05" db="EMBL/GenBank/DDBJ databases">
        <title>De novo genome assembly of Deniococcus indicus strain DR1.</title>
        <authorList>
            <person name="Chauhan D."/>
            <person name="Yennamalli R.M."/>
            <person name="Priyadarshini R."/>
        </authorList>
    </citation>
    <scope>NUCLEOTIDE SEQUENCE [LARGE SCALE GENOMIC DNA]</scope>
    <source>
        <strain evidence="4 5">DR1</strain>
    </source>
</reference>
<evidence type="ECO:0000313" key="5">
    <source>
        <dbReference type="Proteomes" id="UP000197208"/>
    </source>
</evidence>
<evidence type="ECO:0000259" key="3">
    <source>
        <dbReference type="PROSITE" id="PS51186"/>
    </source>
</evidence>
<dbReference type="Gene3D" id="3.40.630.30">
    <property type="match status" value="1"/>
</dbReference>
<evidence type="ECO:0000256" key="2">
    <source>
        <dbReference type="ARBA" id="ARBA00023251"/>
    </source>
</evidence>
<dbReference type="OrthoDB" id="9795206at2"/>
<dbReference type="InterPro" id="IPR019432">
    <property type="entry name" value="Acyltransferase_MbtK/IucB-like"/>
</dbReference>
<accession>A0A2D0A7Q0</accession>
<dbReference type="PANTHER" id="PTHR31438">
    <property type="entry name" value="LYSINE N-ACYLTRANSFERASE C17G9.06C-RELATED"/>
    <property type="match status" value="1"/>
</dbReference>
<protein>
    <recommendedName>
        <fullName evidence="3">N-acetyltransferase domain-containing protein</fullName>
    </recommendedName>
</protein>
<name>A0A2D0A7Q0_9DEIO</name>
<keyword evidence="5" id="KW-1185">Reference proteome</keyword>
<dbReference type="GO" id="GO:0046677">
    <property type="term" value="P:response to antibiotic"/>
    <property type="evidence" value="ECO:0007669"/>
    <property type="project" value="UniProtKB-KW"/>
</dbReference>
<evidence type="ECO:0000313" key="4">
    <source>
        <dbReference type="EMBL" id="OWL96436.1"/>
    </source>
</evidence>
<evidence type="ECO:0000256" key="1">
    <source>
        <dbReference type="ARBA" id="ARBA00004924"/>
    </source>
</evidence>
<dbReference type="Proteomes" id="UP000197208">
    <property type="component" value="Unassembled WGS sequence"/>
</dbReference>
<dbReference type="PANTHER" id="PTHR31438:SF1">
    <property type="entry name" value="LYSINE N-ACYLTRANSFERASE C17G9.06C-RELATED"/>
    <property type="match status" value="1"/>
</dbReference>
<dbReference type="RefSeq" id="WP_088248230.1">
    <property type="nucleotide sequence ID" value="NZ_BNAM01000004.1"/>
</dbReference>
<comment type="pathway">
    <text evidence="1">Siderophore biosynthesis.</text>
</comment>
<dbReference type="AlphaFoldDB" id="A0A2D0A7Q0"/>